<evidence type="ECO:0000256" key="1">
    <source>
        <dbReference type="SAM" id="Phobius"/>
    </source>
</evidence>
<dbReference type="AlphaFoldDB" id="A0A9D9EV61"/>
<feature type="transmembrane region" description="Helical" evidence="1">
    <location>
        <begin position="22"/>
        <end position="45"/>
    </location>
</feature>
<reference evidence="2" key="1">
    <citation type="submission" date="2020-10" db="EMBL/GenBank/DDBJ databases">
        <authorList>
            <person name="Gilroy R."/>
        </authorList>
    </citation>
    <scope>NUCLEOTIDE SEQUENCE</scope>
    <source>
        <strain evidence="2">B1-20833</strain>
    </source>
</reference>
<keyword evidence="1" id="KW-0472">Membrane</keyword>
<protein>
    <submittedName>
        <fullName evidence="2">Uncharacterized protein</fullName>
    </submittedName>
</protein>
<sequence>MEQQMDKGVGWLQKLLNLQNKYGFFSIVKGLFLILLSGYVIFFALNPKYLLERITKIQTEEHSDLVETRLKSDTEISNILSDLISTADADRAWLIEFHNGSKNLATGLPFLFGSMRMEEVRENIFHVDEEYADFSLSKYKLIVRTLQDGFFYGNLEDVRAVDERLYYKFKANNVNEIALLTLYDCETPIGVIGLSFCNDKLMQRQLVGKEIRRGGVQIATLLSLNDGKG</sequence>
<accession>A0A9D9EV61</accession>
<reference evidence="2" key="2">
    <citation type="journal article" date="2021" name="PeerJ">
        <title>Extensive microbial diversity within the chicken gut microbiome revealed by metagenomics and culture.</title>
        <authorList>
            <person name="Gilroy R."/>
            <person name="Ravi A."/>
            <person name="Getino M."/>
            <person name="Pursley I."/>
            <person name="Horton D.L."/>
            <person name="Alikhan N.F."/>
            <person name="Baker D."/>
            <person name="Gharbi K."/>
            <person name="Hall N."/>
            <person name="Watson M."/>
            <person name="Adriaenssens E.M."/>
            <person name="Foster-Nyarko E."/>
            <person name="Jarju S."/>
            <person name="Secka A."/>
            <person name="Antonio M."/>
            <person name="Oren A."/>
            <person name="Chaudhuri R.R."/>
            <person name="La Ragione R."/>
            <person name="Hildebrand F."/>
            <person name="Pallen M.J."/>
        </authorList>
    </citation>
    <scope>NUCLEOTIDE SEQUENCE</scope>
    <source>
        <strain evidence="2">B1-20833</strain>
    </source>
</reference>
<comment type="caution">
    <text evidence="2">The sequence shown here is derived from an EMBL/GenBank/DDBJ whole genome shotgun (WGS) entry which is preliminary data.</text>
</comment>
<keyword evidence="1" id="KW-0812">Transmembrane</keyword>
<proteinExistence type="predicted"/>
<organism evidence="2 3">
    <name type="scientific">Candidatus Cryptobacteroides intestinavium</name>
    <dbReference type="NCBI Taxonomy" id="2840766"/>
    <lineage>
        <taxon>Bacteria</taxon>
        <taxon>Pseudomonadati</taxon>
        <taxon>Bacteroidota</taxon>
        <taxon>Bacteroidia</taxon>
        <taxon>Bacteroidales</taxon>
        <taxon>Candidatus Cryptobacteroides</taxon>
    </lineage>
</organism>
<dbReference type="Proteomes" id="UP000823661">
    <property type="component" value="Unassembled WGS sequence"/>
</dbReference>
<evidence type="ECO:0000313" key="3">
    <source>
        <dbReference type="Proteomes" id="UP000823661"/>
    </source>
</evidence>
<dbReference type="EMBL" id="JADIMI010000060">
    <property type="protein sequence ID" value="MBO8452426.1"/>
    <property type="molecule type" value="Genomic_DNA"/>
</dbReference>
<keyword evidence="1" id="KW-1133">Transmembrane helix</keyword>
<name>A0A9D9EV61_9BACT</name>
<evidence type="ECO:0000313" key="2">
    <source>
        <dbReference type="EMBL" id="MBO8452426.1"/>
    </source>
</evidence>
<gene>
    <name evidence="2" type="ORF">IAC06_06045</name>
</gene>